<feature type="region of interest" description="Disordered" evidence="1">
    <location>
        <begin position="195"/>
        <end position="215"/>
    </location>
</feature>
<keyword evidence="2" id="KW-0812">Transmembrane</keyword>
<keyword evidence="2" id="KW-1133">Transmembrane helix</keyword>
<gene>
    <name evidence="3" type="ORF">AGLY_004720</name>
</gene>
<name>A0A6G0TUP9_APHGL</name>
<proteinExistence type="predicted"/>
<comment type="caution">
    <text evidence="3">The sequence shown here is derived from an EMBL/GenBank/DDBJ whole genome shotgun (WGS) entry which is preliminary data.</text>
</comment>
<feature type="transmembrane region" description="Helical" evidence="2">
    <location>
        <begin position="99"/>
        <end position="117"/>
    </location>
</feature>
<organism evidence="3 4">
    <name type="scientific">Aphis glycines</name>
    <name type="common">Soybean aphid</name>
    <dbReference type="NCBI Taxonomy" id="307491"/>
    <lineage>
        <taxon>Eukaryota</taxon>
        <taxon>Metazoa</taxon>
        <taxon>Ecdysozoa</taxon>
        <taxon>Arthropoda</taxon>
        <taxon>Hexapoda</taxon>
        <taxon>Insecta</taxon>
        <taxon>Pterygota</taxon>
        <taxon>Neoptera</taxon>
        <taxon>Paraneoptera</taxon>
        <taxon>Hemiptera</taxon>
        <taxon>Sternorrhyncha</taxon>
        <taxon>Aphidomorpha</taxon>
        <taxon>Aphidoidea</taxon>
        <taxon>Aphididae</taxon>
        <taxon>Aphidini</taxon>
        <taxon>Aphis</taxon>
        <taxon>Aphis</taxon>
    </lineage>
</organism>
<evidence type="ECO:0000256" key="1">
    <source>
        <dbReference type="SAM" id="MobiDB-lite"/>
    </source>
</evidence>
<dbReference type="AlphaFoldDB" id="A0A6G0TUP9"/>
<keyword evidence="4" id="KW-1185">Reference proteome</keyword>
<evidence type="ECO:0000256" key="2">
    <source>
        <dbReference type="SAM" id="Phobius"/>
    </source>
</evidence>
<dbReference type="Proteomes" id="UP000475862">
    <property type="component" value="Unassembled WGS sequence"/>
</dbReference>
<sequence length="215" mass="23051">MKTKFELLKIPYVVTFKTACFFAKAMNTCSRVVSLILNLTLCSSFKLICHKLRLATGSTPLVGSSKNTTGGSPINAIAVFSFLLLPPLISFYIPKSLIHLLTCFLVFVGGIPLKIAINFKLSLPVKLSLYNLSVRIEASPFEGNVSPVKIRNVVVLPAPFTPSKPKHSPGETAKLTPLTPVNLKLNFLTKSSTSNNAASTLSLSPPTSGSSLTSL</sequence>
<dbReference type="AntiFam" id="ANF00112">
    <property type="entry name" value="Shadow ORF (opposite phnC)"/>
</dbReference>
<evidence type="ECO:0000313" key="3">
    <source>
        <dbReference type="EMBL" id="KAE9539468.1"/>
    </source>
</evidence>
<accession>A0A6G0TUP9</accession>
<keyword evidence="2" id="KW-0472">Membrane</keyword>
<reference evidence="3 4" key="1">
    <citation type="submission" date="2019-08" db="EMBL/GenBank/DDBJ databases">
        <title>The genome of the soybean aphid Biotype 1, its phylome, world population structure and adaptation to the North American continent.</title>
        <authorList>
            <person name="Giordano R."/>
            <person name="Donthu R.K."/>
            <person name="Hernandez A.G."/>
            <person name="Wright C.L."/>
            <person name="Zimin A.V."/>
        </authorList>
    </citation>
    <scope>NUCLEOTIDE SEQUENCE [LARGE SCALE GENOMIC DNA]</scope>
    <source>
        <tissue evidence="3">Whole aphids</tissue>
    </source>
</reference>
<evidence type="ECO:0000313" key="4">
    <source>
        <dbReference type="Proteomes" id="UP000475862"/>
    </source>
</evidence>
<dbReference type="EMBL" id="VYZN01000014">
    <property type="protein sequence ID" value="KAE9539468.1"/>
    <property type="molecule type" value="Genomic_DNA"/>
</dbReference>
<protein>
    <submittedName>
        <fullName evidence="3">Uncharacterized protein</fullName>
    </submittedName>
</protein>
<feature type="transmembrane region" description="Helical" evidence="2">
    <location>
        <begin position="74"/>
        <end position="93"/>
    </location>
</feature>